<gene>
    <name evidence="1" type="ORF">DIZ78_12385</name>
</gene>
<name>A0A370DHG1_9GAMM</name>
<evidence type="ECO:0008006" key="3">
    <source>
        <dbReference type="Google" id="ProtNLM"/>
    </source>
</evidence>
<protein>
    <recommendedName>
        <fullName evidence="3">Roadblock/LAMTOR2 domain-containing protein</fullName>
    </recommendedName>
</protein>
<dbReference type="Proteomes" id="UP000254771">
    <property type="component" value="Unassembled WGS sequence"/>
</dbReference>
<comment type="caution">
    <text evidence="1">The sequence shown here is derived from an EMBL/GenBank/DDBJ whole genome shotgun (WGS) entry which is preliminary data.</text>
</comment>
<evidence type="ECO:0000313" key="2">
    <source>
        <dbReference type="Proteomes" id="UP000254771"/>
    </source>
</evidence>
<dbReference type="SUPFAM" id="SSF103196">
    <property type="entry name" value="Roadblock/LC7 domain"/>
    <property type="match status" value="1"/>
</dbReference>
<keyword evidence="2" id="KW-1185">Reference proteome</keyword>
<reference evidence="1 2" key="1">
    <citation type="journal article" date="2018" name="ISME J.">
        <title>Endosymbiont genomes yield clues of tubeworm success.</title>
        <authorList>
            <person name="Li Y."/>
            <person name="Liles M.R."/>
            <person name="Halanych K.M."/>
        </authorList>
    </citation>
    <scope>NUCLEOTIDE SEQUENCE [LARGE SCALE GENOMIC DNA]</scope>
    <source>
        <strain evidence="1">A1462</strain>
    </source>
</reference>
<organism evidence="1 2">
    <name type="scientific">endosymbiont of Escarpia spicata</name>
    <dbReference type="NCBI Taxonomy" id="2200908"/>
    <lineage>
        <taxon>Bacteria</taxon>
        <taxon>Pseudomonadati</taxon>
        <taxon>Pseudomonadota</taxon>
        <taxon>Gammaproteobacteria</taxon>
        <taxon>sulfur-oxidizing symbionts</taxon>
    </lineage>
</organism>
<evidence type="ECO:0000313" key="1">
    <source>
        <dbReference type="EMBL" id="RDH84332.1"/>
    </source>
</evidence>
<proteinExistence type="predicted"/>
<accession>A0A370DHG1</accession>
<dbReference type="EMBL" id="QFXE01000015">
    <property type="protein sequence ID" value="RDH84332.1"/>
    <property type="molecule type" value="Genomic_DNA"/>
</dbReference>
<sequence length="217" mass="24308">MLPDLENYLLTQGLFVLPTPAGAYYCVSAPDPTLARIMLRAMMDGESSHRLTLENLISWSQVDEEETLETLYKAQTMGWIEGFEERHAAPEEIIEQLLPKLLPKLSGSGKVILADYQGFSIYSLGFSNETAIYLSAISADIASMHERRLNILHDKLEFWTSAWALVDAAGNSQVGFWPIYIGEHRFVLVIGGVPHLNQPVLTQLIWALNKRYGNLNG</sequence>
<dbReference type="AlphaFoldDB" id="A0A370DHG1"/>